<accession>A0A7I8VUU0</accession>
<name>A0A7I8VUU0_9ANNE</name>
<dbReference type="Proteomes" id="UP000549394">
    <property type="component" value="Unassembled WGS sequence"/>
</dbReference>
<proteinExistence type="predicted"/>
<gene>
    <name evidence="1" type="ORF">DGYR_LOCUS8165</name>
</gene>
<evidence type="ECO:0000313" key="2">
    <source>
        <dbReference type="Proteomes" id="UP000549394"/>
    </source>
</evidence>
<keyword evidence="2" id="KW-1185">Reference proteome</keyword>
<sequence length="203" mass="23501">MIPYCRGSNSVCRGLSKLLDLSQVIVEPGFCKCPKCFGNWTTERPSRSTITCQHHEFPDRMIQYKFCSEVLSEVTCSAKEKLALVLAANKQGEYWLPYLKESKCLCPSSYFMTGWRQEKIHNLWLYSFGCERRHCARSSSPCVQRYLDRGHSHTVGYEFLCTCPNNFRCPVIHTETQAYNVDGEDERGPYLLDRCRPINQIDD</sequence>
<organism evidence="1 2">
    <name type="scientific">Dimorphilus gyrociliatus</name>
    <dbReference type="NCBI Taxonomy" id="2664684"/>
    <lineage>
        <taxon>Eukaryota</taxon>
        <taxon>Metazoa</taxon>
        <taxon>Spiralia</taxon>
        <taxon>Lophotrochozoa</taxon>
        <taxon>Annelida</taxon>
        <taxon>Polychaeta</taxon>
        <taxon>Polychaeta incertae sedis</taxon>
        <taxon>Dinophilidae</taxon>
        <taxon>Dimorphilus</taxon>
    </lineage>
</organism>
<dbReference type="AlphaFoldDB" id="A0A7I8VUU0"/>
<comment type="caution">
    <text evidence="1">The sequence shown here is derived from an EMBL/GenBank/DDBJ whole genome shotgun (WGS) entry which is preliminary data.</text>
</comment>
<reference evidence="1 2" key="1">
    <citation type="submission" date="2020-08" db="EMBL/GenBank/DDBJ databases">
        <authorList>
            <person name="Hejnol A."/>
        </authorList>
    </citation>
    <scope>NUCLEOTIDE SEQUENCE [LARGE SCALE GENOMIC DNA]</scope>
</reference>
<protein>
    <submittedName>
        <fullName evidence="1">DgyrCDS8583</fullName>
    </submittedName>
</protein>
<dbReference type="EMBL" id="CAJFCJ010000011">
    <property type="protein sequence ID" value="CAD5120001.1"/>
    <property type="molecule type" value="Genomic_DNA"/>
</dbReference>
<evidence type="ECO:0000313" key="1">
    <source>
        <dbReference type="EMBL" id="CAD5120001.1"/>
    </source>
</evidence>